<dbReference type="PANTHER" id="PTHR10578">
    <property type="entry name" value="S -2-HYDROXY-ACID OXIDASE-RELATED"/>
    <property type="match status" value="1"/>
</dbReference>
<dbReference type="PROSITE" id="PS00557">
    <property type="entry name" value="FMN_HYDROXY_ACID_DH_1"/>
    <property type="match status" value="1"/>
</dbReference>
<comment type="cofactor">
    <cofactor evidence="1">
        <name>FMN</name>
        <dbReference type="ChEBI" id="CHEBI:58210"/>
    </cofactor>
</comment>
<evidence type="ECO:0000259" key="9">
    <source>
        <dbReference type="PROSITE" id="PS51349"/>
    </source>
</evidence>
<evidence type="ECO:0000256" key="3">
    <source>
        <dbReference type="ARBA" id="ARBA00023002"/>
    </source>
</evidence>
<feature type="binding site" evidence="8">
    <location>
        <position position="283"/>
    </location>
    <ligand>
        <name>glyoxylate</name>
        <dbReference type="ChEBI" id="CHEBI:36655"/>
    </ligand>
</feature>
<evidence type="ECO:0000256" key="1">
    <source>
        <dbReference type="ARBA" id="ARBA00001917"/>
    </source>
</evidence>
<dbReference type="GO" id="GO:0005777">
    <property type="term" value="C:peroxisome"/>
    <property type="evidence" value="ECO:0007669"/>
    <property type="project" value="UniProtKB-ARBA"/>
</dbReference>
<dbReference type="InterPro" id="IPR037396">
    <property type="entry name" value="FMN_HAD"/>
</dbReference>
<evidence type="ECO:0000256" key="4">
    <source>
        <dbReference type="ARBA" id="ARBA00024042"/>
    </source>
</evidence>
<feature type="binding site" evidence="8">
    <location>
        <begin position="117"/>
        <end position="119"/>
    </location>
    <ligand>
        <name>FMN</name>
        <dbReference type="ChEBI" id="CHEBI:58210"/>
    </ligand>
</feature>
<keyword evidence="10" id="KW-1185">Reference proteome</keyword>
<feature type="binding site" evidence="8">
    <location>
        <position position="146"/>
    </location>
    <ligand>
        <name>FMN</name>
        <dbReference type="ChEBI" id="CHEBI:58210"/>
    </ligand>
</feature>
<evidence type="ECO:0000256" key="8">
    <source>
        <dbReference type="PIRSR" id="PIRSR000138-2"/>
    </source>
</evidence>
<evidence type="ECO:0000256" key="2">
    <source>
        <dbReference type="ARBA" id="ARBA00013087"/>
    </source>
</evidence>
<feature type="binding site" evidence="8">
    <location>
        <begin position="314"/>
        <end position="318"/>
    </location>
    <ligand>
        <name>FMN</name>
        <dbReference type="ChEBI" id="CHEBI:58210"/>
    </ligand>
</feature>
<dbReference type="InterPro" id="IPR013785">
    <property type="entry name" value="Aldolase_TIM"/>
</dbReference>
<feature type="domain" description="FMN hydroxy acid dehydrogenase" evidence="9">
    <location>
        <begin position="35"/>
        <end position="388"/>
    </location>
</feature>
<dbReference type="GO" id="GO:0003973">
    <property type="term" value="F:(S)-2-hydroxy-acid oxidase activity"/>
    <property type="evidence" value="ECO:0007669"/>
    <property type="project" value="UniProtKB-EC"/>
</dbReference>
<dbReference type="InterPro" id="IPR008259">
    <property type="entry name" value="FMN_hydac_DH_AS"/>
</dbReference>
<evidence type="ECO:0000256" key="6">
    <source>
        <dbReference type="ARBA" id="ARBA00029327"/>
    </source>
</evidence>
<comment type="catalytic activity">
    <reaction evidence="5">
        <text>a (2S)-2-hydroxycarboxylate + O2 = a 2-oxocarboxylate + H2O2</text>
        <dbReference type="Rhea" id="RHEA:16789"/>
        <dbReference type="ChEBI" id="CHEBI:15379"/>
        <dbReference type="ChEBI" id="CHEBI:16240"/>
        <dbReference type="ChEBI" id="CHEBI:35179"/>
        <dbReference type="ChEBI" id="CHEBI:58123"/>
        <dbReference type="EC" id="1.1.3.15"/>
    </reaction>
    <physiologicalReaction direction="left-to-right" evidence="5">
        <dbReference type="Rhea" id="RHEA:16790"/>
    </physiologicalReaction>
</comment>
<dbReference type="Proteomes" id="UP000887566">
    <property type="component" value="Unplaced"/>
</dbReference>
<keyword evidence="8" id="KW-0288">FMN</keyword>
<comment type="similarity">
    <text evidence="4">Belongs to the FMN-dependent alpha-hydroxy acid dehydrogenase family.</text>
</comment>
<dbReference type="Gene3D" id="3.20.20.70">
    <property type="entry name" value="Aldolase class I"/>
    <property type="match status" value="1"/>
</dbReference>
<dbReference type="AlphaFoldDB" id="A0A914XG18"/>
<feature type="active site" description="Proton acceptor" evidence="7">
    <location>
        <position position="283"/>
    </location>
</feature>
<dbReference type="InterPro" id="IPR000262">
    <property type="entry name" value="FMN-dep_DH"/>
</dbReference>
<feature type="binding site" evidence="8">
    <location>
        <position position="170"/>
    </location>
    <ligand>
        <name>glyoxylate</name>
        <dbReference type="ChEBI" id="CHEBI:36655"/>
    </ligand>
</feature>
<keyword evidence="3" id="KW-0560">Oxidoreductase</keyword>
<feature type="binding site" evidence="8">
    <location>
        <position position="259"/>
    </location>
    <ligand>
        <name>FMN</name>
        <dbReference type="ChEBI" id="CHEBI:58210"/>
    </ligand>
</feature>
<name>A0A914XG18_9BILA</name>
<feature type="binding site" evidence="8">
    <location>
        <begin position="337"/>
        <end position="338"/>
    </location>
    <ligand>
        <name>FMN</name>
        <dbReference type="ChEBI" id="CHEBI:58210"/>
    </ligand>
</feature>
<evidence type="ECO:0000256" key="5">
    <source>
        <dbReference type="ARBA" id="ARBA00029325"/>
    </source>
</evidence>
<dbReference type="InterPro" id="IPR012133">
    <property type="entry name" value="Alpha-hydoxy_acid_DH_FMN"/>
</dbReference>
<proteinExistence type="inferred from homology"/>
<dbReference type="EC" id="1.1.3.15" evidence="2"/>
<dbReference type="PIRSF" id="PIRSF000138">
    <property type="entry name" value="Al-hdrx_acd_dh"/>
    <property type="match status" value="1"/>
</dbReference>
<accession>A0A914XG18</accession>
<dbReference type="PANTHER" id="PTHR10578:SF146">
    <property type="entry name" value="OXIDASE, PUTATIVE-RELATED"/>
    <property type="match status" value="1"/>
</dbReference>
<protein>
    <recommendedName>
        <fullName evidence="2">(S)-2-hydroxy-acid oxidase</fullName>
        <ecNumber evidence="2">1.1.3.15</ecNumber>
    </recommendedName>
</protein>
<feature type="binding site" evidence="8">
    <location>
        <position position="281"/>
    </location>
    <ligand>
        <name>FMN</name>
        <dbReference type="ChEBI" id="CHEBI:58210"/>
    </ligand>
</feature>
<comment type="catalytic activity">
    <reaction evidence="6">
        <text>2-hydroxyoctanoate + O2 = 2-oxooctanoate + H2O2</text>
        <dbReference type="Rhea" id="RHEA:67940"/>
        <dbReference type="ChEBI" id="CHEBI:15379"/>
        <dbReference type="ChEBI" id="CHEBI:16240"/>
        <dbReference type="ChEBI" id="CHEBI:133514"/>
        <dbReference type="ChEBI" id="CHEBI:176689"/>
    </reaction>
    <physiologicalReaction direction="left-to-right" evidence="6">
        <dbReference type="Rhea" id="RHEA:67941"/>
    </physiologicalReaction>
</comment>
<reference evidence="11" key="1">
    <citation type="submission" date="2022-11" db="UniProtKB">
        <authorList>
            <consortium name="WormBaseParasite"/>
        </authorList>
    </citation>
    <scope>IDENTIFICATION</scope>
</reference>
<dbReference type="GO" id="GO:0010181">
    <property type="term" value="F:FMN binding"/>
    <property type="evidence" value="ECO:0007669"/>
    <property type="project" value="InterPro"/>
</dbReference>
<organism evidence="10 11">
    <name type="scientific">Plectus sambesii</name>
    <dbReference type="NCBI Taxonomy" id="2011161"/>
    <lineage>
        <taxon>Eukaryota</taxon>
        <taxon>Metazoa</taxon>
        <taxon>Ecdysozoa</taxon>
        <taxon>Nematoda</taxon>
        <taxon>Chromadorea</taxon>
        <taxon>Plectida</taxon>
        <taxon>Plectina</taxon>
        <taxon>Plectoidea</taxon>
        <taxon>Plectidae</taxon>
        <taxon>Plectus</taxon>
    </lineage>
</organism>
<dbReference type="SUPFAM" id="SSF51395">
    <property type="entry name" value="FMN-linked oxidoreductases"/>
    <property type="match status" value="1"/>
</dbReference>
<evidence type="ECO:0000313" key="11">
    <source>
        <dbReference type="WBParaSite" id="PSAMB.scaffold789size41346.g8802.t1"/>
    </source>
</evidence>
<feature type="binding site" evidence="8">
    <location>
        <position position="286"/>
    </location>
    <ligand>
        <name>glyoxylate</name>
        <dbReference type="ChEBI" id="CHEBI:36655"/>
    </ligand>
</feature>
<dbReference type="Pfam" id="PF01070">
    <property type="entry name" value="FMN_dh"/>
    <property type="match status" value="1"/>
</dbReference>
<dbReference type="WBParaSite" id="PSAMB.scaffold789size41346.g8802.t1">
    <property type="protein sequence ID" value="PSAMB.scaffold789size41346.g8802.t1"/>
    <property type="gene ID" value="PSAMB.scaffold789size41346.g8802"/>
</dbReference>
<sequence length="389" mass="42709">MKSPTDKVEENLIRRKDLMVSDNLRRQVPEGSKKKDTLETFDGAFNVQDMEQYVKKLGIIEWLGGSEEERTKDRNLAALQRLLIRPRALVRPVGNRDLTTVLLNGKITVTMPICFSPSAFQMYAHADGETATAKGCGKAGALMTLSAWSNKPLEQVKKESGCENMWMNVYIFKHRDRITQLVRRAENAGYNAIVVSVDIPILSRRKGSSFYKEVGKFIEAAHFPASDPQFKDLLAGDPDATWNDFAEICKMTTLPVIAKGIMSAEDAREALKHGASAIFVSNHGGRQLDGAPSTIEVLAEVVREVNGSCDVYVDGGFRSGMDVFKGLALGAKAVFLGRPAFYGLAYNGSDGVQKVLEIMSEQLSRTMALSGCAKLSDITPDRVMTAAFL</sequence>
<dbReference type="CDD" id="cd02809">
    <property type="entry name" value="alpha_hydroxyacid_oxid_FMN"/>
    <property type="match status" value="1"/>
</dbReference>
<dbReference type="PROSITE" id="PS51349">
    <property type="entry name" value="FMN_HYDROXY_ACID_DH_2"/>
    <property type="match status" value="1"/>
</dbReference>
<evidence type="ECO:0000256" key="7">
    <source>
        <dbReference type="PIRSR" id="PIRSR000138-1"/>
    </source>
</evidence>
<keyword evidence="8" id="KW-0285">Flavoprotein</keyword>
<evidence type="ECO:0000313" key="10">
    <source>
        <dbReference type="Proteomes" id="UP000887566"/>
    </source>
</evidence>
<feature type="binding site" evidence="8">
    <location>
        <position position="205"/>
    </location>
    <ligand>
        <name>glyoxylate</name>
        <dbReference type="ChEBI" id="CHEBI:36655"/>
    </ligand>
</feature>
<dbReference type="FunFam" id="3.20.20.70:FF:000056">
    <property type="entry name" value="hydroxyacid oxidase 2"/>
    <property type="match status" value="1"/>
</dbReference>